<feature type="region of interest" description="Disordered" evidence="1">
    <location>
        <begin position="38"/>
        <end position="82"/>
    </location>
</feature>
<organism evidence="3 4">
    <name type="scientific">Vibrio amylolyticus</name>
    <dbReference type="NCBI Taxonomy" id="2847292"/>
    <lineage>
        <taxon>Bacteria</taxon>
        <taxon>Pseudomonadati</taxon>
        <taxon>Pseudomonadota</taxon>
        <taxon>Gammaproteobacteria</taxon>
        <taxon>Vibrionales</taxon>
        <taxon>Vibrionaceae</taxon>
        <taxon>Vibrio</taxon>
    </lineage>
</organism>
<sequence>MDLLTNPWFISFLAMGFMVSNIMALKYVSKLKLGQFNKSQKQKEALEKKKLEEDAKGNENNNEGSNEADSESNNDSNSDTEK</sequence>
<evidence type="ECO:0000256" key="1">
    <source>
        <dbReference type="SAM" id="MobiDB-lite"/>
    </source>
</evidence>
<feature type="compositionally biased region" description="Basic and acidic residues" evidence="1">
    <location>
        <begin position="41"/>
        <end position="57"/>
    </location>
</feature>
<evidence type="ECO:0000256" key="2">
    <source>
        <dbReference type="SAM" id="Phobius"/>
    </source>
</evidence>
<keyword evidence="2" id="KW-0472">Membrane</keyword>
<keyword evidence="2" id="KW-1133">Transmembrane helix</keyword>
<dbReference type="Proteomes" id="UP001139559">
    <property type="component" value="Unassembled WGS sequence"/>
</dbReference>
<dbReference type="Pfam" id="PF11446">
    <property type="entry name" value="DUF2897"/>
    <property type="match status" value="1"/>
</dbReference>
<feature type="compositionally biased region" description="Low complexity" evidence="1">
    <location>
        <begin position="73"/>
        <end position="82"/>
    </location>
</feature>
<keyword evidence="2" id="KW-0812">Transmembrane</keyword>
<accession>A0A9X1XMH3</accession>
<gene>
    <name evidence="3" type="ORF">KP803_19460</name>
</gene>
<dbReference type="AlphaFoldDB" id="A0A9X1XMH3"/>
<dbReference type="EMBL" id="JAJHVV010000015">
    <property type="protein sequence ID" value="MCK6265441.1"/>
    <property type="molecule type" value="Genomic_DNA"/>
</dbReference>
<name>A0A9X1XMH3_9VIBR</name>
<reference evidence="3" key="1">
    <citation type="submission" date="2021-11" db="EMBL/GenBank/DDBJ databases">
        <title>Vibrio ZSDE26 sp. nov. and Vibrio ZSDZ34 sp. nov., isolated from coastal seawater in Qingdao.</title>
        <authorList>
            <person name="Zhang P."/>
        </authorList>
    </citation>
    <scope>NUCLEOTIDE SEQUENCE</scope>
    <source>
        <strain evidence="3">ZSDE26</strain>
    </source>
</reference>
<feature type="transmembrane region" description="Helical" evidence="2">
    <location>
        <begin position="6"/>
        <end position="28"/>
    </location>
</feature>
<dbReference type="InterPro" id="IPR021550">
    <property type="entry name" value="DUF2897"/>
</dbReference>
<protein>
    <submittedName>
        <fullName evidence="3">DUF2897 family protein</fullName>
    </submittedName>
</protein>
<dbReference type="RefSeq" id="WP_248010510.1">
    <property type="nucleotide sequence ID" value="NZ_JAJHVV010000015.1"/>
</dbReference>
<evidence type="ECO:0000313" key="3">
    <source>
        <dbReference type="EMBL" id="MCK6265441.1"/>
    </source>
</evidence>
<proteinExistence type="predicted"/>
<comment type="caution">
    <text evidence="3">The sequence shown here is derived from an EMBL/GenBank/DDBJ whole genome shotgun (WGS) entry which is preliminary data.</text>
</comment>
<evidence type="ECO:0000313" key="4">
    <source>
        <dbReference type="Proteomes" id="UP001139559"/>
    </source>
</evidence>
<keyword evidence="4" id="KW-1185">Reference proteome</keyword>